<evidence type="ECO:0000256" key="2">
    <source>
        <dbReference type="ARBA" id="ARBA00023180"/>
    </source>
</evidence>
<keyword evidence="3" id="KW-0812">Transmembrane</keyword>
<keyword evidence="4" id="KW-0732">Signal</keyword>
<evidence type="ECO:0000313" key="6">
    <source>
        <dbReference type="Proteomes" id="UP001652700"/>
    </source>
</evidence>
<keyword evidence="2" id="KW-0325">Glycoprotein</keyword>
<dbReference type="InterPro" id="IPR004911">
    <property type="entry name" value="Interferon-induced_GILT"/>
</dbReference>
<organism evidence="5 6">
    <name type="scientific">Diabrotica virgifera virgifera</name>
    <name type="common">western corn rootworm</name>
    <dbReference type="NCBI Taxonomy" id="50390"/>
    <lineage>
        <taxon>Eukaryota</taxon>
        <taxon>Metazoa</taxon>
        <taxon>Ecdysozoa</taxon>
        <taxon>Arthropoda</taxon>
        <taxon>Hexapoda</taxon>
        <taxon>Insecta</taxon>
        <taxon>Pterygota</taxon>
        <taxon>Neoptera</taxon>
        <taxon>Endopterygota</taxon>
        <taxon>Coleoptera</taxon>
        <taxon>Polyphaga</taxon>
        <taxon>Cucujiformia</taxon>
        <taxon>Chrysomeloidea</taxon>
        <taxon>Chrysomelidae</taxon>
        <taxon>Galerucinae</taxon>
        <taxon>Diabroticina</taxon>
        <taxon>Diabroticites</taxon>
        <taxon>Diabrotica</taxon>
    </lineage>
</organism>
<dbReference type="Proteomes" id="UP001652700">
    <property type="component" value="Unplaced"/>
</dbReference>
<feature type="signal peptide" evidence="4">
    <location>
        <begin position="1"/>
        <end position="30"/>
    </location>
</feature>
<dbReference type="RefSeq" id="XP_050501352.1">
    <property type="nucleotide sequence ID" value="XM_050645395.1"/>
</dbReference>
<evidence type="ECO:0000256" key="4">
    <source>
        <dbReference type="SAM" id="SignalP"/>
    </source>
</evidence>
<proteinExistence type="inferred from homology"/>
<evidence type="ECO:0000256" key="3">
    <source>
        <dbReference type="SAM" id="Phobius"/>
    </source>
</evidence>
<keyword evidence="3" id="KW-0472">Membrane</keyword>
<sequence length="272" mass="31392">MNETRIKMEYLVSYLLISLMFFVSLNKCESPWPAGINATVYYETGCPYDKSFIEQQLNPILEGNLSNYVNLQLLSFDSKSHESADSARWVCYDDRKETCPHEIDATKDAASLELGVTLRCLQFFMCYLRKLKRHFEYQPIDSADKFCTASHLGFYYIPFLNCTAEEVELHFKKPNNTFGDETLDKIDLKSNLKPEEKNVAITTINWEMKSVCMDRVNRAKASERGVQSDRLKAEKIKLDESSAGAHALININNLVLGFFVYLSIHFYYNKVE</sequence>
<dbReference type="GeneID" id="126881246"/>
<evidence type="ECO:0000313" key="5">
    <source>
        <dbReference type="EnsemblMetazoa" id="XP_050501352.1"/>
    </source>
</evidence>
<accession>A0ABM5JTT6</accession>
<protein>
    <recommendedName>
        <fullName evidence="7">Gamma-interferon-inducible lysosomal thiol reductase-like</fullName>
    </recommendedName>
</protein>
<keyword evidence="6" id="KW-1185">Reference proteome</keyword>
<dbReference type="Pfam" id="PF03227">
    <property type="entry name" value="GILT"/>
    <property type="match status" value="1"/>
</dbReference>
<reference evidence="5" key="1">
    <citation type="submission" date="2025-05" db="UniProtKB">
        <authorList>
            <consortium name="EnsemblMetazoa"/>
        </authorList>
    </citation>
    <scope>IDENTIFICATION</scope>
</reference>
<dbReference type="EnsemblMetazoa" id="XM_050645395.1">
    <property type="protein sequence ID" value="XP_050501352.1"/>
    <property type="gene ID" value="LOC126881246"/>
</dbReference>
<name>A0ABM5JTT6_DIAVI</name>
<evidence type="ECO:0008006" key="7">
    <source>
        <dbReference type="Google" id="ProtNLM"/>
    </source>
</evidence>
<keyword evidence="3" id="KW-1133">Transmembrane helix</keyword>
<feature type="chain" id="PRO_5046649287" description="Gamma-interferon-inducible lysosomal thiol reductase-like" evidence="4">
    <location>
        <begin position="31"/>
        <end position="272"/>
    </location>
</feature>
<feature type="transmembrane region" description="Helical" evidence="3">
    <location>
        <begin position="247"/>
        <end position="268"/>
    </location>
</feature>
<evidence type="ECO:0000256" key="1">
    <source>
        <dbReference type="ARBA" id="ARBA00005679"/>
    </source>
</evidence>
<comment type="similarity">
    <text evidence="1">Belongs to the GILT family.</text>
</comment>